<feature type="compositionally biased region" description="Polar residues" evidence="7">
    <location>
        <begin position="198"/>
        <end position="211"/>
    </location>
</feature>
<protein>
    <submittedName>
        <fullName evidence="10">AraC family transcriptional regulator, regulatory protein of adaptative response / methylphosphotriester-DNA alkyltransferase methyltransferase</fullName>
    </submittedName>
    <submittedName>
        <fullName evidence="9">Helix turn helix arabinose operon control protein</fullName>
    </submittedName>
</protein>
<accession>A0A143YFA0</accession>
<reference evidence="9 11" key="1">
    <citation type="submission" date="2016-02" db="EMBL/GenBank/DDBJ databases">
        <authorList>
            <person name="Wen L."/>
            <person name="He K."/>
            <person name="Yang H."/>
        </authorList>
    </citation>
    <scope>NUCLEOTIDE SEQUENCE [LARGE SCALE GENOMIC DNA]</scope>
    <source>
        <strain evidence="9">Trichococcus_R210</strain>
    </source>
</reference>
<evidence type="ECO:0000313" key="12">
    <source>
        <dbReference type="Proteomes" id="UP000199280"/>
    </source>
</evidence>
<dbReference type="GO" id="GO:0006281">
    <property type="term" value="P:DNA repair"/>
    <property type="evidence" value="ECO:0007669"/>
    <property type="project" value="InterPro"/>
</dbReference>
<dbReference type="Proteomes" id="UP000076878">
    <property type="component" value="Unassembled WGS sequence"/>
</dbReference>
<dbReference type="PANTHER" id="PTHR43280:SF28">
    <property type="entry name" value="HTH-TYPE TRANSCRIPTIONAL ACTIVATOR RHAS"/>
    <property type="match status" value="1"/>
</dbReference>
<dbReference type="PANTHER" id="PTHR43280">
    <property type="entry name" value="ARAC-FAMILY TRANSCRIPTIONAL REGULATOR"/>
    <property type="match status" value="1"/>
</dbReference>
<dbReference type="SUPFAM" id="SSF46689">
    <property type="entry name" value="Homeodomain-like"/>
    <property type="match status" value="1"/>
</dbReference>
<dbReference type="Pfam" id="PF02805">
    <property type="entry name" value="Ada_Zn_binding"/>
    <property type="match status" value="1"/>
</dbReference>
<evidence type="ECO:0000256" key="4">
    <source>
        <dbReference type="ARBA" id="ARBA00023125"/>
    </source>
</evidence>
<dbReference type="Gene3D" id="1.10.10.60">
    <property type="entry name" value="Homeodomain-like"/>
    <property type="match status" value="1"/>
</dbReference>
<organism evidence="9 11">
    <name type="scientific">Trichococcus ilyis</name>
    <dbReference type="NCBI Taxonomy" id="640938"/>
    <lineage>
        <taxon>Bacteria</taxon>
        <taxon>Bacillati</taxon>
        <taxon>Bacillota</taxon>
        <taxon>Bacilli</taxon>
        <taxon>Lactobacillales</taxon>
        <taxon>Carnobacteriaceae</taxon>
        <taxon>Trichococcus</taxon>
    </lineage>
</organism>
<feature type="region of interest" description="Disordered" evidence="7">
    <location>
        <begin position="185"/>
        <end position="211"/>
    </location>
</feature>
<dbReference type="GO" id="GO:0008168">
    <property type="term" value="F:methyltransferase activity"/>
    <property type="evidence" value="ECO:0007669"/>
    <property type="project" value="UniProtKB-KW"/>
</dbReference>
<dbReference type="InterPro" id="IPR009057">
    <property type="entry name" value="Homeodomain-like_sf"/>
</dbReference>
<evidence type="ECO:0000313" key="10">
    <source>
        <dbReference type="EMBL" id="SEI65189.1"/>
    </source>
</evidence>
<dbReference type="Pfam" id="PF12833">
    <property type="entry name" value="HTH_18"/>
    <property type="match status" value="1"/>
</dbReference>
<dbReference type="EMBL" id="FJNB01000003">
    <property type="protein sequence ID" value="CZQ87516.1"/>
    <property type="molecule type" value="Genomic_DNA"/>
</dbReference>
<evidence type="ECO:0000256" key="2">
    <source>
        <dbReference type="ARBA" id="ARBA00022603"/>
    </source>
</evidence>
<dbReference type="InterPro" id="IPR035451">
    <property type="entry name" value="Ada-like_dom_sf"/>
</dbReference>
<keyword evidence="2 10" id="KW-0808">Transferase</keyword>
<dbReference type="GO" id="GO:0003700">
    <property type="term" value="F:DNA-binding transcription factor activity"/>
    <property type="evidence" value="ECO:0007669"/>
    <property type="project" value="InterPro"/>
</dbReference>
<dbReference type="InterPro" id="IPR016220">
    <property type="entry name" value="Me-P-triester_DNA_alkyl-Trfase"/>
</dbReference>
<dbReference type="InterPro" id="IPR018060">
    <property type="entry name" value="HTH_AraC"/>
</dbReference>
<keyword evidence="12" id="KW-1185">Reference proteome</keyword>
<gene>
    <name evidence="10" type="ORF">SAMN05216375_10290</name>
    <name evidence="9" type="ORF">TR210_614</name>
</gene>
<dbReference type="GO" id="GO:0032259">
    <property type="term" value="P:methylation"/>
    <property type="evidence" value="ECO:0007669"/>
    <property type="project" value="UniProtKB-KW"/>
</dbReference>
<keyword evidence="5" id="KW-0010">Activator</keyword>
<comment type="cofactor">
    <cofactor evidence="1">
        <name>Zn(2+)</name>
        <dbReference type="ChEBI" id="CHEBI:29105"/>
    </cofactor>
</comment>
<keyword evidence="2 10" id="KW-0489">Methyltransferase</keyword>
<keyword evidence="3" id="KW-0805">Transcription regulation</keyword>
<evidence type="ECO:0000259" key="8">
    <source>
        <dbReference type="PROSITE" id="PS01124"/>
    </source>
</evidence>
<keyword evidence="6" id="KW-0804">Transcription</keyword>
<dbReference type="EMBL" id="FNYT01000002">
    <property type="protein sequence ID" value="SEI65189.1"/>
    <property type="molecule type" value="Genomic_DNA"/>
</dbReference>
<dbReference type="PIRSF" id="PIRSF000408">
    <property type="entry name" value="Alkyltransferas_AdaA"/>
    <property type="match status" value="1"/>
</dbReference>
<dbReference type="InterPro" id="IPR004026">
    <property type="entry name" value="Ada_DNA_repair_Zn-bd"/>
</dbReference>
<reference evidence="10 12" key="2">
    <citation type="submission" date="2016-10" db="EMBL/GenBank/DDBJ databases">
        <authorList>
            <person name="Varghese N."/>
            <person name="Submissions S."/>
        </authorList>
    </citation>
    <scope>NUCLEOTIDE SEQUENCE [LARGE SCALE GENOMIC DNA]</scope>
    <source>
        <strain evidence="10 12">DSM 22150</strain>
    </source>
</reference>
<dbReference type="Gene3D" id="3.40.10.10">
    <property type="entry name" value="DNA Methylphosphotriester Repair Domain"/>
    <property type="match status" value="1"/>
</dbReference>
<name>A0A143YFA0_9LACT</name>
<dbReference type="STRING" id="640938.TR210_614"/>
<evidence type="ECO:0000256" key="3">
    <source>
        <dbReference type="ARBA" id="ARBA00023015"/>
    </source>
</evidence>
<proteinExistence type="predicted"/>
<keyword evidence="4" id="KW-0238">DNA-binding</keyword>
<dbReference type="SMART" id="SM00342">
    <property type="entry name" value="HTH_ARAC"/>
    <property type="match status" value="1"/>
</dbReference>
<dbReference type="PROSITE" id="PS01124">
    <property type="entry name" value="HTH_ARAC_FAMILY_2"/>
    <property type="match status" value="1"/>
</dbReference>
<dbReference type="GO" id="GO:0043565">
    <property type="term" value="F:sequence-specific DNA binding"/>
    <property type="evidence" value="ECO:0007669"/>
    <property type="project" value="InterPro"/>
</dbReference>
<dbReference type="RefSeq" id="WP_068621448.1">
    <property type="nucleotide sequence ID" value="NZ_FJNB01000003.1"/>
</dbReference>
<dbReference type="Proteomes" id="UP000199280">
    <property type="component" value="Unassembled WGS sequence"/>
</dbReference>
<evidence type="ECO:0000256" key="6">
    <source>
        <dbReference type="ARBA" id="ARBA00023163"/>
    </source>
</evidence>
<evidence type="ECO:0000256" key="7">
    <source>
        <dbReference type="SAM" id="MobiDB-lite"/>
    </source>
</evidence>
<evidence type="ECO:0000313" key="11">
    <source>
        <dbReference type="Proteomes" id="UP000076878"/>
    </source>
</evidence>
<evidence type="ECO:0000256" key="1">
    <source>
        <dbReference type="ARBA" id="ARBA00001947"/>
    </source>
</evidence>
<evidence type="ECO:0000313" key="9">
    <source>
        <dbReference type="EMBL" id="CZQ87516.1"/>
    </source>
</evidence>
<dbReference type="GO" id="GO:0008270">
    <property type="term" value="F:zinc ion binding"/>
    <property type="evidence" value="ECO:0007669"/>
    <property type="project" value="InterPro"/>
</dbReference>
<sequence>MMASDAKGHLVTVEQWRAINERDQSFDGLFFYGDRHAHVYCRPSCPSLVPKFNHVTVFFSSEEAEMLGYGPCRRCRPNGKEVSDLEWAGQTERFIRTHYPETLDVNRIAEACHGPSSELQQVFIRIYGVSLMDYVDRVRMDRARYLLGHTRLLLKEVADRIGFADPIAFSRFFKDKEGVDPVRYRGQLRASRRISGPTRAQPNQQSEPESE</sequence>
<evidence type="ECO:0000256" key="5">
    <source>
        <dbReference type="ARBA" id="ARBA00023159"/>
    </source>
</evidence>
<feature type="domain" description="HTH araC/xylS-type" evidence="8">
    <location>
        <begin position="89"/>
        <end position="187"/>
    </location>
</feature>
<dbReference type="AlphaFoldDB" id="A0A143YFA0"/>
<dbReference type="SUPFAM" id="SSF57884">
    <property type="entry name" value="Ada DNA repair protein, N-terminal domain (N-Ada 10)"/>
    <property type="match status" value="1"/>
</dbReference>